<dbReference type="AlphaFoldDB" id="A0A2M4B6R0"/>
<protein>
    <submittedName>
        <fullName evidence="1">Putative secreted protein</fullName>
    </submittedName>
</protein>
<reference evidence="1" key="1">
    <citation type="submission" date="2018-01" db="EMBL/GenBank/DDBJ databases">
        <title>An insight into the sialome of Amazonian anophelines.</title>
        <authorList>
            <person name="Ribeiro J.M."/>
            <person name="Scarpassa V."/>
            <person name="Calvo E."/>
        </authorList>
    </citation>
    <scope>NUCLEOTIDE SEQUENCE</scope>
    <source>
        <tissue evidence="1">Salivary glands</tissue>
    </source>
</reference>
<sequence length="96" mass="10823">MAAVTAVCASATVTTLHSTSCADVCSAPTNQLWSAVSQMASSMKVEPPWITEQQQHSPSHTFTRVCTHTHASTRTQTHTRWSRRKCIPKRRSWRWL</sequence>
<proteinExistence type="predicted"/>
<accession>A0A2M4B6R0</accession>
<name>A0A2M4B6R0_9DIPT</name>
<dbReference type="EMBL" id="GGFK01015424">
    <property type="protein sequence ID" value="MBW48745.1"/>
    <property type="molecule type" value="Transcribed_RNA"/>
</dbReference>
<organism evidence="1">
    <name type="scientific">Anopheles triannulatus</name>
    <dbReference type="NCBI Taxonomy" id="58253"/>
    <lineage>
        <taxon>Eukaryota</taxon>
        <taxon>Metazoa</taxon>
        <taxon>Ecdysozoa</taxon>
        <taxon>Arthropoda</taxon>
        <taxon>Hexapoda</taxon>
        <taxon>Insecta</taxon>
        <taxon>Pterygota</taxon>
        <taxon>Neoptera</taxon>
        <taxon>Endopterygota</taxon>
        <taxon>Diptera</taxon>
        <taxon>Nematocera</taxon>
        <taxon>Culicoidea</taxon>
        <taxon>Culicidae</taxon>
        <taxon>Anophelinae</taxon>
        <taxon>Anopheles</taxon>
    </lineage>
</organism>
<evidence type="ECO:0000313" key="1">
    <source>
        <dbReference type="EMBL" id="MBW48745.1"/>
    </source>
</evidence>